<accession>A0A1N7SF19</accession>
<name>A0A1N7SF19_9BURK</name>
<evidence type="ECO:0000313" key="1">
    <source>
        <dbReference type="EMBL" id="SIT45986.1"/>
    </source>
</evidence>
<proteinExistence type="predicted"/>
<reference evidence="1" key="1">
    <citation type="submission" date="2016-12" db="EMBL/GenBank/DDBJ databases">
        <authorList>
            <person name="Moulin L."/>
        </authorList>
    </citation>
    <scope>NUCLEOTIDE SEQUENCE [LARGE SCALE GENOMIC DNA]</scope>
    <source>
        <strain evidence="1">STM 7183</strain>
    </source>
</reference>
<keyword evidence="2" id="KW-1185">Reference proteome</keyword>
<gene>
    <name evidence="1" type="ORF">BN2476_490092</name>
</gene>
<protein>
    <submittedName>
        <fullName evidence="1">Uncharacterized protein</fullName>
    </submittedName>
</protein>
<comment type="caution">
    <text evidence="1">The sequence shown here is derived from an EMBL/GenBank/DDBJ whole genome shotgun (WGS) entry which is preliminary data.</text>
</comment>
<evidence type="ECO:0000313" key="2">
    <source>
        <dbReference type="Proteomes" id="UP000195569"/>
    </source>
</evidence>
<dbReference type="EMBL" id="CYGY02000049">
    <property type="protein sequence ID" value="SIT45986.1"/>
    <property type="molecule type" value="Genomic_DNA"/>
</dbReference>
<organism evidence="1 2">
    <name type="scientific">Paraburkholderia piptadeniae</name>
    <dbReference type="NCBI Taxonomy" id="1701573"/>
    <lineage>
        <taxon>Bacteria</taxon>
        <taxon>Pseudomonadati</taxon>
        <taxon>Pseudomonadota</taxon>
        <taxon>Betaproteobacteria</taxon>
        <taxon>Burkholderiales</taxon>
        <taxon>Burkholderiaceae</taxon>
        <taxon>Paraburkholderia</taxon>
    </lineage>
</organism>
<sequence length="92" mass="10336">MSCLLLYAFSVEACCNYVGPIVFAERWPEYDRLSPMEKLESIAQDVGVVSLGLHRVDRYSKSRLLKIVGVDSRPISSLTGCLDRTPFDKPLI</sequence>
<dbReference type="AlphaFoldDB" id="A0A1N7SF19"/>
<dbReference type="Proteomes" id="UP000195569">
    <property type="component" value="Unassembled WGS sequence"/>
</dbReference>